<keyword evidence="3 6" id="KW-0560">Oxidoreductase</keyword>
<proteinExistence type="inferred from homology"/>
<dbReference type="STRING" id="53501.SAMN04488043_104269"/>
<protein>
    <recommendedName>
        <fullName evidence="6">FMN dependent NADH:quinone oxidoreductase</fullName>
        <ecNumber evidence="6">1.6.5.-</ecNumber>
    </recommendedName>
    <alternativeName>
        <fullName evidence="6">Azo-dye reductase</fullName>
    </alternativeName>
    <alternativeName>
        <fullName evidence="6">FMN-dependent NADH-azo compound oxidoreductase</fullName>
    </alternativeName>
    <alternativeName>
        <fullName evidence="6">FMN-dependent NADH-azoreductase</fullName>
        <ecNumber evidence="6">1.7.1.17</ecNumber>
    </alternativeName>
</protein>
<comment type="catalytic activity">
    <reaction evidence="6">
        <text>2 a quinone + NADH + H(+) = 2 a 1,4-benzosemiquinone + NAD(+)</text>
        <dbReference type="Rhea" id="RHEA:65952"/>
        <dbReference type="ChEBI" id="CHEBI:15378"/>
        <dbReference type="ChEBI" id="CHEBI:57540"/>
        <dbReference type="ChEBI" id="CHEBI:57945"/>
        <dbReference type="ChEBI" id="CHEBI:132124"/>
        <dbReference type="ChEBI" id="CHEBI:134225"/>
    </reaction>
</comment>
<sequence length="198" mass="21236">MTHSILHIDASIKPAGSISKDLTRAIVDRLRGAHTDSDLIYRDLGANPVPETDAAWIVAVNTPADQRNAEQSEIAALSDQLIAELKAADTVVIGLPVYNFNLPSQLKTWFDQMARAGETFRYSESGPEGLVKGTRAIIAYSSNGTRLGSDIDFASGYLRHMLGFFGITDVQFVASDHFAIDAEASLNAANEGIANLAA</sequence>
<dbReference type="InterPro" id="IPR029039">
    <property type="entry name" value="Flavoprotein-like_sf"/>
</dbReference>
<dbReference type="OrthoDB" id="9787136at2"/>
<evidence type="ECO:0000256" key="6">
    <source>
        <dbReference type="HAMAP-Rule" id="MF_01216"/>
    </source>
</evidence>
<evidence type="ECO:0000259" key="7">
    <source>
        <dbReference type="Pfam" id="PF02525"/>
    </source>
</evidence>
<keyword evidence="4 6" id="KW-0520">NAD</keyword>
<evidence type="ECO:0000313" key="9">
    <source>
        <dbReference type="Proteomes" id="UP000051587"/>
    </source>
</evidence>
<feature type="binding site" evidence="6">
    <location>
        <position position="11"/>
    </location>
    <ligand>
        <name>FMN</name>
        <dbReference type="ChEBI" id="CHEBI:58210"/>
    </ligand>
</feature>
<evidence type="ECO:0000313" key="8">
    <source>
        <dbReference type="EMBL" id="CUH68114.1"/>
    </source>
</evidence>
<dbReference type="HAMAP" id="MF_01216">
    <property type="entry name" value="Azoreductase_type1"/>
    <property type="match status" value="1"/>
</dbReference>
<dbReference type="PANTHER" id="PTHR43741:SF4">
    <property type="entry name" value="FMN-DEPENDENT NADH:QUINONE OXIDOREDUCTASE"/>
    <property type="match status" value="1"/>
</dbReference>
<keyword evidence="2 6" id="KW-0288">FMN</keyword>
<dbReference type="GO" id="GO:0016652">
    <property type="term" value="F:oxidoreductase activity, acting on NAD(P)H as acceptor"/>
    <property type="evidence" value="ECO:0007669"/>
    <property type="project" value="UniProtKB-UniRule"/>
</dbReference>
<dbReference type="PANTHER" id="PTHR43741">
    <property type="entry name" value="FMN-DEPENDENT NADH-AZOREDUCTASE 1"/>
    <property type="match status" value="1"/>
</dbReference>
<comment type="caution">
    <text evidence="6">Lacks conserved residue(s) required for the propagation of feature annotation.</text>
</comment>
<evidence type="ECO:0000256" key="3">
    <source>
        <dbReference type="ARBA" id="ARBA00023002"/>
    </source>
</evidence>
<dbReference type="GO" id="GO:0009055">
    <property type="term" value="F:electron transfer activity"/>
    <property type="evidence" value="ECO:0007669"/>
    <property type="project" value="UniProtKB-UniRule"/>
</dbReference>
<comment type="function">
    <text evidence="6">Quinone reductase that provides resistance to thiol-specific stress caused by electrophilic quinones.</text>
</comment>
<dbReference type="Gene3D" id="3.40.50.360">
    <property type="match status" value="1"/>
</dbReference>
<evidence type="ECO:0000256" key="2">
    <source>
        <dbReference type="ARBA" id="ARBA00022643"/>
    </source>
</evidence>
<keyword evidence="9" id="KW-1185">Reference proteome</keyword>
<dbReference type="SUPFAM" id="SSF52218">
    <property type="entry name" value="Flavoproteins"/>
    <property type="match status" value="1"/>
</dbReference>
<dbReference type="AlphaFoldDB" id="A0A0N7LW50"/>
<organism evidence="8 9">
    <name type="scientific">Thalassovita gelatinovora</name>
    <name type="common">Thalassobius gelatinovorus</name>
    <dbReference type="NCBI Taxonomy" id="53501"/>
    <lineage>
        <taxon>Bacteria</taxon>
        <taxon>Pseudomonadati</taxon>
        <taxon>Pseudomonadota</taxon>
        <taxon>Alphaproteobacteria</taxon>
        <taxon>Rhodobacterales</taxon>
        <taxon>Roseobacteraceae</taxon>
        <taxon>Thalassovita</taxon>
    </lineage>
</organism>
<dbReference type="Pfam" id="PF02525">
    <property type="entry name" value="Flavodoxin_2"/>
    <property type="match status" value="1"/>
</dbReference>
<keyword evidence="1 6" id="KW-0285">Flavoprotein</keyword>
<dbReference type="RefSeq" id="WP_058264075.1">
    <property type="nucleotide sequence ID" value="NZ_CP051181.1"/>
</dbReference>
<evidence type="ECO:0000256" key="5">
    <source>
        <dbReference type="ARBA" id="ARBA00048542"/>
    </source>
</evidence>
<name>A0A0N7LW50_THAGE</name>
<dbReference type="GO" id="GO:0010181">
    <property type="term" value="F:FMN binding"/>
    <property type="evidence" value="ECO:0007669"/>
    <property type="project" value="UniProtKB-UniRule"/>
</dbReference>
<feature type="binding site" evidence="6">
    <location>
        <begin position="17"/>
        <end position="19"/>
    </location>
    <ligand>
        <name>FMN</name>
        <dbReference type="ChEBI" id="CHEBI:58210"/>
    </ligand>
</feature>
<evidence type="ECO:0000256" key="1">
    <source>
        <dbReference type="ARBA" id="ARBA00022630"/>
    </source>
</evidence>
<feature type="domain" description="Flavodoxin-like fold" evidence="7">
    <location>
        <begin position="4"/>
        <end position="193"/>
    </location>
</feature>
<dbReference type="InterPro" id="IPR050104">
    <property type="entry name" value="FMN-dep_NADH:Q_OxRdtase_AzoR1"/>
</dbReference>
<evidence type="ECO:0000256" key="4">
    <source>
        <dbReference type="ARBA" id="ARBA00023027"/>
    </source>
</evidence>
<dbReference type="EC" id="1.7.1.17" evidence="6"/>
<comment type="subunit">
    <text evidence="6">Homodimer.</text>
</comment>
<comment type="cofactor">
    <cofactor evidence="6">
        <name>FMN</name>
        <dbReference type="ChEBI" id="CHEBI:58210"/>
    </cofactor>
    <text evidence="6">Binds 1 FMN per subunit.</text>
</comment>
<dbReference type="InterPro" id="IPR003680">
    <property type="entry name" value="Flavodoxin_fold"/>
</dbReference>
<comment type="catalytic activity">
    <reaction evidence="5">
        <text>N,N-dimethyl-1,4-phenylenediamine + anthranilate + 2 NAD(+) = 2-(4-dimethylaminophenyl)diazenylbenzoate + 2 NADH + 2 H(+)</text>
        <dbReference type="Rhea" id="RHEA:55872"/>
        <dbReference type="ChEBI" id="CHEBI:15378"/>
        <dbReference type="ChEBI" id="CHEBI:15783"/>
        <dbReference type="ChEBI" id="CHEBI:16567"/>
        <dbReference type="ChEBI" id="CHEBI:57540"/>
        <dbReference type="ChEBI" id="CHEBI:57945"/>
        <dbReference type="ChEBI" id="CHEBI:71579"/>
        <dbReference type="EC" id="1.7.1.17"/>
    </reaction>
    <physiologicalReaction direction="right-to-left" evidence="5">
        <dbReference type="Rhea" id="RHEA:55874"/>
    </physiologicalReaction>
</comment>
<comment type="function">
    <text evidence="6">Also exhibits azoreductase activity. Catalyzes the reductive cleavage of the azo bond in aromatic azo compounds to the corresponding amines.</text>
</comment>
<accession>A0A0N7LW50</accession>
<gene>
    <name evidence="6 8" type="primary">azoR</name>
    <name evidence="8" type="ORF">TG4357_03397</name>
</gene>
<dbReference type="EC" id="1.6.5.-" evidence="6"/>
<reference evidence="8 9" key="1">
    <citation type="submission" date="2015-09" db="EMBL/GenBank/DDBJ databases">
        <authorList>
            <consortium name="Swine Surveillance"/>
        </authorList>
    </citation>
    <scope>NUCLEOTIDE SEQUENCE [LARGE SCALE GENOMIC DNA]</scope>
    <source>
        <strain evidence="8 9">CECT 4357</strain>
    </source>
</reference>
<dbReference type="GO" id="GO:0016655">
    <property type="term" value="F:oxidoreductase activity, acting on NAD(P)H, quinone or similar compound as acceptor"/>
    <property type="evidence" value="ECO:0007669"/>
    <property type="project" value="InterPro"/>
</dbReference>
<dbReference type="Proteomes" id="UP000051587">
    <property type="component" value="Unassembled WGS sequence"/>
</dbReference>
<comment type="similarity">
    <text evidence="6">Belongs to the azoreductase type 1 family.</text>
</comment>
<dbReference type="EMBL" id="CYSA01000027">
    <property type="protein sequence ID" value="CUH68114.1"/>
    <property type="molecule type" value="Genomic_DNA"/>
</dbReference>
<dbReference type="InterPro" id="IPR023048">
    <property type="entry name" value="NADH:quinone_OxRdtase_FMN_depd"/>
</dbReference>